<protein>
    <recommendedName>
        <fullName evidence="5">Lipoprotein</fullName>
    </recommendedName>
</protein>
<dbReference type="RefSeq" id="WP_014845953.1">
    <property type="nucleotide sequence ID" value="NZ_CAURRE010000030.1"/>
</dbReference>
<evidence type="ECO:0000256" key="2">
    <source>
        <dbReference type="SAM" id="SignalP"/>
    </source>
</evidence>
<feature type="signal peptide" evidence="2">
    <location>
        <begin position="1"/>
        <end position="21"/>
    </location>
</feature>
<evidence type="ECO:0000256" key="1">
    <source>
        <dbReference type="SAM" id="MobiDB-lite"/>
    </source>
</evidence>
<dbReference type="Proteomes" id="UP000677180">
    <property type="component" value="Chromosome"/>
</dbReference>
<proteinExistence type="predicted"/>
<feature type="compositionally biased region" description="Polar residues" evidence="1">
    <location>
        <begin position="50"/>
        <end position="59"/>
    </location>
</feature>
<organism evidence="3 4">
    <name type="scientific">Arachnia propionica</name>
    <dbReference type="NCBI Taxonomy" id="1750"/>
    <lineage>
        <taxon>Bacteria</taxon>
        <taxon>Bacillati</taxon>
        <taxon>Actinomycetota</taxon>
        <taxon>Actinomycetes</taxon>
        <taxon>Propionibacteriales</taxon>
        <taxon>Propionibacteriaceae</taxon>
        <taxon>Arachnia</taxon>
    </lineage>
</organism>
<evidence type="ECO:0000313" key="3">
    <source>
        <dbReference type="EMBL" id="QUC10398.1"/>
    </source>
</evidence>
<evidence type="ECO:0000313" key="4">
    <source>
        <dbReference type="Proteomes" id="UP000677180"/>
    </source>
</evidence>
<name>A0AB37HZR0_9ACTN</name>
<sequence>MLKPLVGIAGMLLTVSLAACAADTPAEPRDPGTEKSPTGLPIATAPTEMPSASTGTTGTVDPPETHMAAIRADLDGRGVSGSDATLVEAHRKTWNTGALGCPLPGVSYTQALVEGWQVVVKVGDKTYDYRFGTDATPTLCENSMNFIGIPAETPTDI</sequence>
<reference evidence="3" key="1">
    <citation type="submission" date="2021-03" db="EMBL/GenBank/DDBJ databases">
        <title>Human Oral Microbial Genomes.</title>
        <authorList>
            <person name="Johnston C.D."/>
            <person name="Chen T."/>
            <person name="Dewhirst F.E."/>
        </authorList>
    </citation>
    <scope>NUCLEOTIDE SEQUENCE</scope>
    <source>
        <strain evidence="3">F0714</strain>
    </source>
</reference>
<dbReference type="PROSITE" id="PS51257">
    <property type="entry name" value="PROKAR_LIPOPROTEIN"/>
    <property type="match status" value="1"/>
</dbReference>
<gene>
    <name evidence="3" type="ORF">J5A53_11455</name>
</gene>
<evidence type="ECO:0008006" key="5">
    <source>
        <dbReference type="Google" id="ProtNLM"/>
    </source>
</evidence>
<feature type="chain" id="PRO_5044327201" description="Lipoprotein" evidence="2">
    <location>
        <begin position="22"/>
        <end position="157"/>
    </location>
</feature>
<keyword evidence="2" id="KW-0732">Signal</keyword>
<dbReference type="AlphaFoldDB" id="A0AB37HZR0"/>
<feature type="region of interest" description="Disordered" evidence="1">
    <location>
        <begin position="24"/>
        <end position="63"/>
    </location>
</feature>
<dbReference type="GeneID" id="64406304"/>
<accession>A0AB37HZR0</accession>
<dbReference type="EMBL" id="CP072385">
    <property type="protein sequence ID" value="QUC10398.1"/>
    <property type="molecule type" value="Genomic_DNA"/>
</dbReference>